<comment type="subcellular location">
    <subcellularLocation>
        <location evidence="1">Mitochondrion inner membrane</location>
        <topology evidence="1">Multi-pass membrane protein</topology>
    </subcellularLocation>
</comment>
<evidence type="ECO:0000256" key="2">
    <source>
        <dbReference type="ARBA" id="ARBA00022692"/>
    </source>
</evidence>
<dbReference type="GO" id="GO:0005743">
    <property type="term" value="C:mitochondrial inner membrane"/>
    <property type="evidence" value="ECO:0007669"/>
    <property type="project" value="UniProtKB-SubCell"/>
</dbReference>
<dbReference type="EMBL" id="CAJPDS010000020">
    <property type="protein sequence ID" value="CAF9917598.1"/>
    <property type="molecule type" value="Genomic_DNA"/>
</dbReference>
<comment type="caution">
    <text evidence="7">The sequence shown here is derived from an EMBL/GenBank/DDBJ whole genome shotgun (WGS) entry which is preliminary data.</text>
</comment>
<dbReference type="GO" id="GO:0006120">
    <property type="term" value="P:mitochondrial electron transport, NADH to ubiquinone"/>
    <property type="evidence" value="ECO:0007669"/>
    <property type="project" value="InterPro"/>
</dbReference>
<dbReference type="InterPro" id="IPR039205">
    <property type="entry name" value="NDUFA11"/>
</dbReference>
<evidence type="ECO:0000313" key="8">
    <source>
        <dbReference type="Proteomes" id="UP000664521"/>
    </source>
</evidence>
<keyword evidence="5" id="KW-0496">Mitochondrion</keyword>
<proteinExistence type="predicted"/>
<evidence type="ECO:0000256" key="5">
    <source>
        <dbReference type="ARBA" id="ARBA00023128"/>
    </source>
</evidence>
<evidence type="ECO:0000313" key="7">
    <source>
        <dbReference type="EMBL" id="CAF9917598.1"/>
    </source>
</evidence>
<dbReference type="AlphaFoldDB" id="A0A8H3F4Q6"/>
<gene>
    <name evidence="7" type="ORF">HETSPECPRED_003532</name>
</gene>
<keyword evidence="3" id="KW-0999">Mitochondrion inner membrane</keyword>
<dbReference type="Proteomes" id="UP000664521">
    <property type="component" value="Unassembled WGS sequence"/>
</dbReference>
<evidence type="ECO:0000256" key="3">
    <source>
        <dbReference type="ARBA" id="ARBA00022792"/>
    </source>
</evidence>
<reference evidence="7" key="1">
    <citation type="submission" date="2021-03" db="EMBL/GenBank/DDBJ databases">
        <authorList>
            <person name="Tagirdzhanova G."/>
        </authorList>
    </citation>
    <scope>NUCLEOTIDE SEQUENCE</scope>
</reference>
<protein>
    <recommendedName>
        <fullName evidence="9">NADH-ubiquinone oxidoreductase subunit B14.7</fullName>
    </recommendedName>
</protein>
<keyword evidence="8" id="KW-1185">Reference proteome</keyword>
<keyword evidence="4" id="KW-1133">Transmembrane helix</keyword>
<sequence length="206" mass="22379">MAPPGVAPSRYRDAVQPESPQYVFKDAVGSTIKTTVTMGAIGLFFSSIQNTLTKQNVGAWGVVTKFGGTTTSFAAMGGAFEFSQLAAANLREKDDSWNPAIGGFFGGAVAGMKYRTFPAVLGLGAGLAVAMAVFDYTGGSLWGWKHNLQRDEYEYKEELRTTRRRPLQETLDQLGEGRGIYGPGYEARRAQRIKENYGIDVPRSDS</sequence>
<evidence type="ECO:0000256" key="1">
    <source>
        <dbReference type="ARBA" id="ARBA00004448"/>
    </source>
</evidence>
<name>A0A8H3F4Q6_9LECA</name>
<organism evidence="7 8">
    <name type="scientific">Heterodermia speciosa</name>
    <dbReference type="NCBI Taxonomy" id="116794"/>
    <lineage>
        <taxon>Eukaryota</taxon>
        <taxon>Fungi</taxon>
        <taxon>Dikarya</taxon>
        <taxon>Ascomycota</taxon>
        <taxon>Pezizomycotina</taxon>
        <taxon>Lecanoromycetes</taxon>
        <taxon>OSLEUM clade</taxon>
        <taxon>Lecanoromycetidae</taxon>
        <taxon>Caliciales</taxon>
        <taxon>Physciaceae</taxon>
        <taxon>Heterodermia</taxon>
    </lineage>
</organism>
<keyword evidence="6" id="KW-0472">Membrane</keyword>
<evidence type="ECO:0000256" key="4">
    <source>
        <dbReference type="ARBA" id="ARBA00022989"/>
    </source>
</evidence>
<keyword evidence="2" id="KW-0812">Transmembrane</keyword>
<evidence type="ECO:0008006" key="9">
    <source>
        <dbReference type="Google" id="ProtNLM"/>
    </source>
</evidence>
<dbReference type="PANTHER" id="PTHR21382">
    <property type="entry name" value="NADH-UBIQUINONE OXIDOREDUCTASE SUBUNIT"/>
    <property type="match status" value="1"/>
</dbReference>
<dbReference type="GO" id="GO:0045271">
    <property type="term" value="C:respiratory chain complex I"/>
    <property type="evidence" value="ECO:0007669"/>
    <property type="project" value="InterPro"/>
</dbReference>
<evidence type="ECO:0000256" key="6">
    <source>
        <dbReference type="ARBA" id="ARBA00023136"/>
    </source>
</evidence>
<dbReference type="OrthoDB" id="1913277at2759"/>
<accession>A0A8H3F4Q6</accession>
<dbReference type="PANTHER" id="PTHR21382:SF1">
    <property type="entry name" value="NADH DEHYDROGENASE [UBIQUINONE] 1 ALPHA SUBCOMPLEX SUBUNIT 11"/>
    <property type="match status" value="1"/>
</dbReference>